<accession>A0ABZ1BSS4</accession>
<reference evidence="10" key="1">
    <citation type="submission" date="2023-12" db="EMBL/GenBank/DDBJ databases">
        <title>Novel isolates from deep terrestrial aquifers shed light on the physiology and ecology of the class Limnochordia.</title>
        <authorList>
            <person name="Karnachuk O.V."/>
            <person name="Lukina A.P."/>
            <person name="Avakyan M.R."/>
            <person name="Kadnikov V."/>
            <person name="Begmatov S."/>
            <person name="Beletsky A.V."/>
            <person name="Mardanov A.V."/>
            <person name="Ravin N.V."/>
        </authorList>
    </citation>
    <scope>NUCLEOTIDE SEQUENCE [LARGE SCALE GENOMIC DNA]</scope>
    <source>
        <strain evidence="10">LN</strain>
    </source>
</reference>
<keyword evidence="7" id="KW-1003">Cell membrane</keyword>
<feature type="transmembrane region" description="Helical" evidence="7">
    <location>
        <begin position="6"/>
        <end position="29"/>
    </location>
</feature>
<dbReference type="PANTHER" id="PTHR22926:SF5">
    <property type="entry name" value="PHOSPHO-N-ACETYLMURAMOYL-PENTAPEPTIDE-TRANSFERASE HOMOLOG"/>
    <property type="match status" value="1"/>
</dbReference>
<evidence type="ECO:0000256" key="5">
    <source>
        <dbReference type="ARBA" id="ARBA00022989"/>
    </source>
</evidence>
<dbReference type="EMBL" id="CP141614">
    <property type="protein sequence ID" value="WRP15834.1"/>
    <property type="molecule type" value="Genomic_DNA"/>
</dbReference>
<dbReference type="HAMAP" id="MF_00038">
    <property type="entry name" value="MraY"/>
    <property type="match status" value="1"/>
</dbReference>
<evidence type="ECO:0000256" key="1">
    <source>
        <dbReference type="ARBA" id="ARBA00004141"/>
    </source>
</evidence>
<feature type="transmembrane region" description="Helical" evidence="7">
    <location>
        <begin position="114"/>
        <end position="132"/>
    </location>
</feature>
<comment type="subcellular location">
    <subcellularLocation>
        <location evidence="7">Cell membrane</location>
        <topology evidence="7">Multi-pass membrane protein</topology>
    </subcellularLocation>
    <subcellularLocation>
        <location evidence="1">Membrane</location>
        <topology evidence="1">Multi-pass membrane protein</topology>
    </subcellularLocation>
</comment>
<keyword evidence="4 7" id="KW-0812">Transmembrane</keyword>
<keyword evidence="7" id="KW-0479">Metal-binding</keyword>
<dbReference type="Proteomes" id="UP001333102">
    <property type="component" value="Chromosome"/>
</dbReference>
<feature type="transmembrane region" description="Helical" evidence="7">
    <location>
        <begin position="226"/>
        <end position="246"/>
    </location>
</feature>
<dbReference type="GO" id="GO:0016740">
    <property type="term" value="F:transferase activity"/>
    <property type="evidence" value="ECO:0007669"/>
    <property type="project" value="UniProtKB-KW"/>
</dbReference>
<gene>
    <name evidence="7 9" type="primary">mraY</name>
    <name evidence="9" type="ORF">VLY81_06690</name>
</gene>
<feature type="transmembrane region" description="Helical" evidence="7">
    <location>
        <begin position="50"/>
        <end position="71"/>
    </location>
</feature>
<comment type="pathway">
    <text evidence="7">Cell wall biogenesis; peptidoglycan biosynthesis.</text>
</comment>
<comment type="cofactor">
    <cofactor evidence="7">
        <name>Mg(2+)</name>
        <dbReference type="ChEBI" id="CHEBI:18420"/>
    </cofactor>
</comment>
<evidence type="ECO:0000256" key="2">
    <source>
        <dbReference type="ARBA" id="ARBA00005583"/>
    </source>
</evidence>
<evidence type="ECO:0000256" key="7">
    <source>
        <dbReference type="HAMAP-Rule" id="MF_00038"/>
    </source>
</evidence>
<evidence type="ECO:0000256" key="3">
    <source>
        <dbReference type="ARBA" id="ARBA00022679"/>
    </source>
</evidence>
<evidence type="ECO:0000313" key="10">
    <source>
        <dbReference type="Proteomes" id="UP001333102"/>
    </source>
</evidence>
<dbReference type="InterPro" id="IPR000715">
    <property type="entry name" value="Glycosyl_transferase_4"/>
</dbReference>
<protein>
    <recommendedName>
        <fullName evidence="7 8">Phospho-N-acetylmuramoyl-pentapeptide-transferase</fullName>
        <ecNumber evidence="7 8">2.7.8.13</ecNumber>
    </recommendedName>
    <alternativeName>
        <fullName evidence="7">UDP-MurNAc-pentapeptide phosphotransferase</fullName>
    </alternativeName>
</protein>
<comment type="catalytic activity">
    <reaction evidence="7">
        <text>UDP-N-acetyl-alpha-D-muramoyl-L-alanyl-gamma-D-glutamyl-meso-2,6-diaminopimeloyl-D-alanyl-D-alanine + di-trans,octa-cis-undecaprenyl phosphate = di-trans,octa-cis-undecaprenyl diphospho-N-acetyl-alpha-D-muramoyl-L-alanyl-D-glutamyl-meso-2,6-diaminopimeloyl-D-alanyl-D-alanine + UMP</text>
        <dbReference type="Rhea" id="RHEA:28386"/>
        <dbReference type="ChEBI" id="CHEBI:57865"/>
        <dbReference type="ChEBI" id="CHEBI:60392"/>
        <dbReference type="ChEBI" id="CHEBI:61386"/>
        <dbReference type="ChEBI" id="CHEBI:61387"/>
        <dbReference type="EC" id="2.7.8.13"/>
    </reaction>
</comment>
<dbReference type="EC" id="2.7.8.13" evidence="7 8"/>
<comment type="function">
    <text evidence="7">Catalyzes the initial step of the lipid cycle reactions in the biosynthesis of the cell wall peptidoglycan: transfers peptidoglycan precursor phospho-MurNAc-pentapeptide from UDP-MurNAc-pentapeptide onto the lipid carrier undecaprenyl phosphate, yielding undecaprenyl-pyrophosphoryl-MurNAc-pentapeptide, known as lipid I.</text>
</comment>
<evidence type="ECO:0000256" key="8">
    <source>
        <dbReference type="NCBIfam" id="TIGR00445"/>
    </source>
</evidence>
<dbReference type="NCBIfam" id="TIGR00445">
    <property type="entry name" value="mraY"/>
    <property type="match status" value="1"/>
</dbReference>
<feature type="transmembrane region" description="Helical" evidence="7">
    <location>
        <begin position="77"/>
        <end position="94"/>
    </location>
</feature>
<dbReference type="Pfam" id="PF00953">
    <property type="entry name" value="Glycos_transf_4"/>
    <property type="match status" value="1"/>
</dbReference>
<name>A0ABZ1BSS4_9FIRM</name>
<dbReference type="InterPro" id="IPR003524">
    <property type="entry name" value="PNAcMuramoyl-5peptid_Trfase"/>
</dbReference>
<feature type="transmembrane region" description="Helical" evidence="7">
    <location>
        <begin position="178"/>
        <end position="196"/>
    </location>
</feature>
<dbReference type="PROSITE" id="PS01347">
    <property type="entry name" value="MRAY_1"/>
    <property type="match status" value="1"/>
</dbReference>
<keyword evidence="7" id="KW-0132">Cell division</keyword>
<dbReference type="Pfam" id="PF10555">
    <property type="entry name" value="MraY_sig1"/>
    <property type="match status" value="1"/>
</dbReference>
<dbReference type="PANTHER" id="PTHR22926">
    <property type="entry name" value="PHOSPHO-N-ACETYLMURAMOYL-PENTAPEPTIDE-TRANSFERASE"/>
    <property type="match status" value="1"/>
</dbReference>
<keyword evidence="7" id="KW-0131">Cell cycle</keyword>
<evidence type="ECO:0000313" key="9">
    <source>
        <dbReference type="EMBL" id="WRP15834.1"/>
    </source>
</evidence>
<feature type="transmembrane region" description="Helical" evidence="7">
    <location>
        <begin position="302"/>
        <end position="322"/>
    </location>
</feature>
<keyword evidence="10" id="KW-1185">Reference proteome</keyword>
<comment type="similarity">
    <text evidence="2 7">Belongs to the glycosyltransferase 4 family. MraY subfamily.</text>
</comment>
<dbReference type="PROSITE" id="PS01348">
    <property type="entry name" value="MRAY_2"/>
    <property type="match status" value="1"/>
</dbReference>
<keyword evidence="7" id="KW-0460">Magnesium</keyword>
<proteinExistence type="inferred from homology"/>
<evidence type="ECO:0000256" key="6">
    <source>
        <dbReference type="ARBA" id="ARBA00023136"/>
    </source>
</evidence>
<keyword evidence="7" id="KW-0133">Cell shape</keyword>
<keyword evidence="7" id="KW-0961">Cell wall biogenesis/degradation</keyword>
<evidence type="ECO:0000256" key="4">
    <source>
        <dbReference type="ARBA" id="ARBA00022692"/>
    </source>
</evidence>
<keyword evidence="3 7" id="KW-0808">Transferase</keyword>
<keyword evidence="6 7" id="KW-0472">Membrane</keyword>
<sequence length="327" mass="33342">MTGIGGALAAALLSTLVTLALLPGTIRMLRQLGAGKSIRAEGPARHAAKAGTPTMGGVVMVGASAAATLALAPDLDVALPLVAGVAAFGLLGSLDDLRALVRRRAMGLRAREKLAGQLLLGAALGAWALRVAPEVSQLSLPFTQARWDLAPLPFVLLAAVATAGATNAVNLTDGLDGLAAGAVALTSAVYAGAALLMDRPSVAIFAASVAGACLGFIWYNGYPAQVFMGDAGSLALGAALMGMAIFTQTLLVLPIVGGLFVAETLSVMAQVTYFRLTGGRRLLRMSPLHHHLELSGWSEPKVVVRLWLAAALCGLLGLWAMLPGLRG</sequence>
<dbReference type="RefSeq" id="WP_324670242.1">
    <property type="nucleotide sequence ID" value="NZ_CP141614.1"/>
</dbReference>
<dbReference type="InterPro" id="IPR018480">
    <property type="entry name" value="PNAcMuramoyl-5peptid_Trfase_CS"/>
</dbReference>
<keyword evidence="5 7" id="KW-1133">Transmembrane helix</keyword>
<feature type="transmembrane region" description="Helical" evidence="7">
    <location>
        <begin position="202"/>
        <end position="219"/>
    </location>
</feature>
<organism evidence="9 10">
    <name type="scientific">Geochorda subterranea</name>
    <dbReference type="NCBI Taxonomy" id="3109564"/>
    <lineage>
        <taxon>Bacteria</taxon>
        <taxon>Bacillati</taxon>
        <taxon>Bacillota</taxon>
        <taxon>Limnochordia</taxon>
        <taxon>Limnochordales</taxon>
        <taxon>Geochordaceae</taxon>
        <taxon>Geochorda</taxon>
    </lineage>
</organism>
<dbReference type="CDD" id="cd06852">
    <property type="entry name" value="GT_MraY"/>
    <property type="match status" value="1"/>
</dbReference>
<keyword evidence="7" id="KW-0573">Peptidoglycan synthesis</keyword>
<feature type="transmembrane region" description="Helical" evidence="7">
    <location>
        <begin position="152"/>
        <end position="171"/>
    </location>
</feature>